<dbReference type="Proteomes" id="UP000237990">
    <property type="component" value="Chromosome"/>
</dbReference>
<proteinExistence type="predicted"/>
<keyword evidence="1" id="KW-0812">Transmembrane</keyword>
<dbReference type="EMBL" id="CP022432">
    <property type="protein sequence ID" value="AVN65771.1"/>
    <property type="molecule type" value="Genomic_DNA"/>
</dbReference>
<dbReference type="AlphaFoldDB" id="A0AAD0MPQ8"/>
<feature type="transmembrane region" description="Helical" evidence="1">
    <location>
        <begin position="140"/>
        <end position="158"/>
    </location>
</feature>
<accession>A0AAD0MPQ8</accession>
<sequence length="206" mass="25034">MIEFNNTKKYFKVMIKRLVIFDILCFIYWMPGLVLLILSVLYDESSFVKKHEWIIIFNYFTTIFCFFISFWLFFYILNVLSLIKNTEISDNEKYLSIFALFLNHKNFKKVFIDQNKQFSNYIKIFWKKDDSKKMNTKKHGFLYITGDILFEIFTFWGVGTILLILFFILFYPVFLIIYVLVYLFSLDINIKISKELNKQLIENKEI</sequence>
<evidence type="ECO:0000256" key="1">
    <source>
        <dbReference type="SAM" id="Phobius"/>
    </source>
</evidence>
<protein>
    <submittedName>
        <fullName evidence="2">Uncharacterized protein</fullName>
    </submittedName>
</protein>
<feature type="transmembrane region" description="Helical" evidence="1">
    <location>
        <begin position="164"/>
        <end position="184"/>
    </location>
</feature>
<keyword evidence="1" id="KW-1133">Transmembrane helix</keyword>
<gene>
    <name evidence="2" type="ORF">MflW12_3660</name>
</gene>
<organism evidence="2 3">
    <name type="scientific">Mesoplasma florum</name>
    <name type="common">Acholeplasma florum</name>
    <dbReference type="NCBI Taxonomy" id="2151"/>
    <lineage>
        <taxon>Bacteria</taxon>
        <taxon>Bacillati</taxon>
        <taxon>Mycoplasmatota</taxon>
        <taxon>Mollicutes</taxon>
        <taxon>Entomoplasmatales</taxon>
        <taxon>Entomoplasmataceae</taxon>
        <taxon>Mesoplasma</taxon>
    </lineage>
</organism>
<evidence type="ECO:0000313" key="3">
    <source>
        <dbReference type="Proteomes" id="UP000237990"/>
    </source>
</evidence>
<dbReference type="RefSeq" id="WP_023025754.1">
    <property type="nucleotide sequence ID" value="NZ_CP022432.1"/>
</dbReference>
<name>A0AAD0MPQ8_MESFO</name>
<feature type="transmembrane region" description="Helical" evidence="1">
    <location>
        <begin position="18"/>
        <end position="42"/>
    </location>
</feature>
<reference evidence="2 3" key="1">
    <citation type="submission" date="2017-07" db="EMBL/GenBank/DDBJ databases">
        <title>Comparative genomic analysis of Mesoplasma florum.</title>
        <authorList>
            <person name="Baby V."/>
            <person name="Lachance J.-C."/>
            <person name="Gagnon J."/>
            <person name="Lucier J.-F."/>
            <person name="Matteau D."/>
            <person name="Knight T.F."/>
            <person name="Rodrigue S."/>
        </authorList>
    </citation>
    <scope>NUCLEOTIDE SEQUENCE [LARGE SCALE GENOMIC DNA]</scope>
    <source>
        <strain evidence="2 3">W12</strain>
    </source>
</reference>
<feature type="transmembrane region" description="Helical" evidence="1">
    <location>
        <begin position="54"/>
        <end position="77"/>
    </location>
</feature>
<keyword evidence="1" id="KW-0472">Membrane</keyword>
<evidence type="ECO:0000313" key="2">
    <source>
        <dbReference type="EMBL" id="AVN65771.1"/>
    </source>
</evidence>